<dbReference type="Proteomes" id="UP000217944">
    <property type="component" value="Unassembled WGS sequence"/>
</dbReference>
<evidence type="ECO:0000256" key="10">
    <source>
        <dbReference type="HAMAP-Rule" id="MF_00415"/>
    </source>
</evidence>
<dbReference type="PROSITE" id="PS51257">
    <property type="entry name" value="PROKAR_LIPOPROTEIN"/>
    <property type="match status" value="1"/>
</dbReference>
<dbReference type="GO" id="GO:0009279">
    <property type="term" value="C:cell outer membrane"/>
    <property type="evidence" value="ECO:0007669"/>
    <property type="project" value="UniProtKB-SubCell"/>
</dbReference>
<dbReference type="Pfam" id="PF02107">
    <property type="entry name" value="FlgH"/>
    <property type="match status" value="1"/>
</dbReference>
<keyword evidence="11" id="KW-0969">Cilium</keyword>
<evidence type="ECO:0000256" key="2">
    <source>
        <dbReference type="ARBA" id="ARBA00006929"/>
    </source>
</evidence>
<dbReference type="PANTHER" id="PTHR34933:SF1">
    <property type="entry name" value="FLAGELLAR L-RING PROTEIN"/>
    <property type="match status" value="1"/>
</dbReference>
<reference evidence="11 12" key="1">
    <citation type="journal article" date="2017" name="Syst. Appl. Microbiol.">
        <title>Lebetimonas natsushimae sp. nov., a novel strictly anaerobic, moderately thermophilic chemoautotroph isolated from a deep-sea hydrothermal vent polychaete nest in the Mid-Okinawa Trough.</title>
        <authorList>
            <person name="Nagata R."/>
            <person name="Takaki Y."/>
            <person name="Tame A."/>
            <person name="Nunoura T."/>
            <person name="Muto H."/>
            <person name="Mino S."/>
            <person name="Sawayama S."/>
            <person name="Takai K."/>
            <person name="Nakagawa S."/>
        </authorList>
    </citation>
    <scope>NUCLEOTIDE SEQUENCE [LARGE SCALE GENOMIC DNA]</scope>
    <source>
        <strain evidence="11 12">HS1857</strain>
    </source>
</reference>
<dbReference type="InterPro" id="IPR000527">
    <property type="entry name" value="Flag_Lring"/>
</dbReference>
<evidence type="ECO:0000256" key="3">
    <source>
        <dbReference type="ARBA" id="ARBA00011439"/>
    </source>
</evidence>
<sequence length="253" mass="28090">MLFIKKGNNYMNVKWIMNNGKLIITLIVLSFFVGCATHPMDPTINMKPPKYVEEMPSKDVNYPKNPGSLFTNGDNLFSDTKAMKVNDIVTVLITETVKQSSQASKKLSESNSDSGGLFDAGISGDVNVNGHSTHIGKTGISLSLPGMNSSRTFNGSGTQQRNELFQTTISARIIKVLKNGNYYIYGTREVYLDGQKQVIALCGVIRPQDISADNTIDSKYIADAKIKYFTEGDIKRNIEKNWFAKIWEAIAPW</sequence>
<dbReference type="PANTHER" id="PTHR34933">
    <property type="entry name" value="FLAGELLAR L-RING PROTEIN"/>
    <property type="match status" value="1"/>
</dbReference>
<dbReference type="GO" id="GO:0071973">
    <property type="term" value="P:bacterial-type flagellum-dependent cell motility"/>
    <property type="evidence" value="ECO:0007669"/>
    <property type="project" value="InterPro"/>
</dbReference>
<dbReference type="PRINTS" id="PR01008">
    <property type="entry name" value="FLGLRINGFLGH"/>
</dbReference>
<comment type="function">
    <text evidence="1 10">Assembles around the rod to form the L-ring and probably protects the motor/basal body from shearing forces during rotation.</text>
</comment>
<protein>
    <recommendedName>
        <fullName evidence="4 10">Flagellar L-ring protein</fullName>
    </recommendedName>
    <alternativeName>
        <fullName evidence="9 10">Basal body L-ring protein</fullName>
    </alternativeName>
</protein>
<evidence type="ECO:0000256" key="7">
    <source>
        <dbReference type="ARBA" id="ARBA00023143"/>
    </source>
</evidence>
<dbReference type="AlphaFoldDB" id="A0A292YD49"/>
<keyword evidence="7 10" id="KW-0975">Bacterial flagellum</keyword>
<comment type="subcellular location">
    <subcellularLocation>
        <location evidence="10">Cell outer membrane</location>
        <topology evidence="10">Lipid-anchor</topology>
    </subcellularLocation>
    <subcellularLocation>
        <location evidence="10">Bacterial flagellum basal body</location>
    </subcellularLocation>
</comment>
<evidence type="ECO:0000313" key="12">
    <source>
        <dbReference type="Proteomes" id="UP000217944"/>
    </source>
</evidence>
<keyword evidence="12" id="KW-1185">Reference proteome</keyword>
<evidence type="ECO:0000256" key="8">
    <source>
        <dbReference type="ARBA" id="ARBA00023237"/>
    </source>
</evidence>
<proteinExistence type="inferred from homology"/>
<dbReference type="HAMAP" id="MF_00415">
    <property type="entry name" value="FlgH"/>
    <property type="match status" value="1"/>
</dbReference>
<gene>
    <name evidence="10" type="primary">flgH</name>
    <name evidence="11" type="ORF">LNAT_P0638</name>
</gene>
<comment type="similarity">
    <text evidence="2 10">Belongs to the FlgH family.</text>
</comment>
<evidence type="ECO:0000256" key="4">
    <source>
        <dbReference type="ARBA" id="ARBA00016940"/>
    </source>
</evidence>
<dbReference type="EMBL" id="BDME01000001">
    <property type="protein sequence ID" value="GAX87343.1"/>
    <property type="molecule type" value="Genomic_DNA"/>
</dbReference>
<keyword evidence="8 10" id="KW-0998">Cell outer membrane</keyword>
<evidence type="ECO:0000313" key="11">
    <source>
        <dbReference type="EMBL" id="GAX87343.1"/>
    </source>
</evidence>
<dbReference type="GO" id="GO:0003774">
    <property type="term" value="F:cytoskeletal motor activity"/>
    <property type="evidence" value="ECO:0007669"/>
    <property type="project" value="InterPro"/>
</dbReference>
<dbReference type="GO" id="GO:0009427">
    <property type="term" value="C:bacterial-type flagellum basal body, distal rod, L ring"/>
    <property type="evidence" value="ECO:0007669"/>
    <property type="project" value="InterPro"/>
</dbReference>
<accession>A0A292YD49</accession>
<evidence type="ECO:0000256" key="9">
    <source>
        <dbReference type="ARBA" id="ARBA00032876"/>
    </source>
</evidence>
<keyword evidence="11" id="KW-0282">Flagellum</keyword>
<evidence type="ECO:0000256" key="6">
    <source>
        <dbReference type="ARBA" id="ARBA00023136"/>
    </source>
</evidence>
<evidence type="ECO:0000256" key="5">
    <source>
        <dbReference type="ARBA" id="ARBA00022729"/>
    </source>
</evidence>
<keyword evidence="11" id="KW-0966">Cell projection</keyword>
<comment type="caution">
    <text evidence="11">The sequence shown here is derived from an EMBL/GenBank/DDBJ whole genome shotgun (WGS) entry which is preliminary data.</text>
</comment>
<name>A0A292YD49_9BACT</name>
<keyword evidence="6 10" id="KW-0472">Membrane</keyword>
<evidence type="ECO:0000256" key="1">
    <source>
        <dbReference type="ARBA" id="ARBA00002591"/>
    </source>
</evidence>
<keyword evidence="10" id="KW-0449">Lipoprotein</keyword>
<organism evidence="11 12">
    <name type="scientific">Lebetimonas natsushimae</name>
    <dbReference type="NCBI Taxonomy" id="1936991"/>
    <lineage>
        <taxon>Bacteria</taxon>
        <taxon>Pseudomonadati</taxon>
        <taxon>Campylobacterota</taxon>
        <taxon>Epsilonproteobacteria</taxon>
        <taxon>Nautiliales</taxon>
        <taxon>Nautiliaceae</taxon>
        <taxon>Lebetimonas</taxon>
    </lineage>
</organism>
<keyword evidence="5 10" id="KW-0732">Signal</keyword>
<comment type="subunit">
    <text evidence="3 10">The basal body constitutes a major portion of the flagellar organelle and consists of four rings (L,P,S, and M) mounted on a central rod.</text>
</comment>